<dbReference type="Proteomes" id="UP000184442">
    <property type="component" value="Unassembled WGS sequence"/>
</dbReference>
<dbReference type="GO" id="GO:0005996">
    <property type="term" value="P:monosaccharide metabolic process"/>
    <property type="evidence" value="ECO:0007669"/>
    <property type="project" value="InterPro"/>
</dbReference>
<evidence type="ECO:0000256" key="1">
    <source>
        <dbReference type="ARBA" id="ARBA00023235"/>
    </source>
</evidence>
<protein>
    <submittedName>
        <fullName evidence="3">L-fucose isomerase</fullName>
    </submittedName>
</protein>
<proteinExistence type="predicted"/>
<dbReference type="STRING" id="1122184.SAMN02745176_02088"/>
<dbReference type="EMBL" id="FQZS01000013">
    <property type="protein sequence ID" value="SHJ01043.1"/>
    <property type="molecule type" value="Genomic_DNA"/>
</dbReference>
<dbReference type="GO" id="GO:0016861">
    <property type="term" value="F:intramolecular oxidoreductase activity, interconverting aldoses and ketoses"/>
    <property type="evidence" value="ECO:0007669"/>
    <property type="project" value="InterPro"/>
</dbReference>
<keyword evidence="1 3" id="KW-0413">Isomerase</keyword>
<dbReference type="SUPFAM" id="SSF53743">
    <property type="entry name" value="FucI/AraA N-terminal and middle domains"/>
    <property type="match status" value="1"/>
</dbReference>
<keyword evidence="2" id="KW-0119">Carbohydrate metabolism</keyword>
<gene>
    <name evidence="3" type="ORF">SAMN02745176_02088</name>
</gene>
<dbReference type="AlphaFoldDB" id="A0A1M6FTS2"/>
<dbReference type="PANTHER" id="PTHR36120:SF2">
    <property type="entry name" value="FUCOSE ISOMERASE"/>
    <property type="match status" value="1"/>
</dbReference>
<sequence length="408" mass="45614">MELGLVTIVAALHDLTSIENSHYELISYLKRNFSVRFITPAEAEYVDIPLVFIASGGTEEMFRSIYDELPQPILLLTDGLHNSLGASLEIQSWIKSVGGVSQILHGKPEYLKKRIEVLSHIVSVSDKIRRSSIGIVGFPSSWLISSDVNYSEVKKKWGLNYKNIELSEVSDMLKTVSYDEAVTIADKFVNNSAGIEEPTREEVVDASKVYLAVKEVYSKNRIDALALKCFDILDRHNISGCLAVSLLNDEGIIAGCEGDSQSVFTMYLAKLLTGENPFMSNPSLIDHETNEVIFAHCTVATSLTEKYIIRSHFESLKSIGIQGQIKKGTVTLFKCGGSGLDKYFLSRGEILDNLNNSKMCRTQLKIKLDESVDYFFKNPIANHHIIILGDHIKIIEEFMDTMNCTRIK</sequence>
<keyword evidence="4" id="KW-1185">Reference proteome</keyword>
<dbReference type="OrthoDB" id="5838738at2"/>
<dbReference type="GO" id="GO:0005737">
    <property type="term" value="C:cytoplasm"/>
    <property type="evidence" value="ECO:0007669"/>
    <property type="project" value="InterPro"/>
</dbReference>
<accession>A0A1M6FTS2</accession>
<organism evidence="3 4">
    <name type="scientific">Lutispora thermophila DSM 19022</name>
    <dbReference type="NCBI Taxonomy" id="1122184"/>
    <lineage>
        <taxon>Bacteria</taxon>
        <taxon>Bacillati</taxon>
        <taxon>Bacillota</taxon>
        <taxon>Clostridia</taxon>
        <taxon>Lutisporales</taxon>
        <taxon>Lutisporaceae</taxon>
        <taxon>Lutispora</taxon>
    </lineage>
</organism>
<evidence type="ECO:0000256" key="2">
    <source>
        <dbReference type="ARBA" id="ARBA00023277"/>
    </source>
</evidence>
<dbReference type="InterPro" id="IPR009015">
    <property type="entry name" value="Fucose_isomerase_N/cen_sf"/>
</dbReference>
<evidence type="ECO:0000313" key="4">
    <source>
        <dbReference type="Proteomes" id="UP000184442"/>
    </source>
</evidence>
<dbReference type="PANTHER" id="PTHR36120">
    <property type="entry name" value="FUCOSE ISOMERASE"/>
    <property type="match status" value="1"/>
</dbReference>
<reference evidence="3 4" key="1">
    <citation type="submission" date="2016-11" db="EMBL/GenBank/DDBJ databases">
        <authorList>
            <person name="Jaros S."/>
            <person name="Januszkiewicz K."/>
            <person name="Wedrychowicz H."/>
        </authorList>
    </citation>
    <scope>NUCLEOTIDE SEQUENCE [LARGE SCALE GENOMIC DNA]</scope>
    <source>
        <strain evidence="3 4">DSM 19022</strain>
    </source>
</reference>
<name>A0A1M6FTS2_9FIRM</name>
<evidence type="ECO:0000313" key="3">
    <source>
        <dbReference type="EMBL" id="SHJ01043.1"/>
    </source>
</evidence>
<dbReference type="RefSeq" id="WP_073026145.1">
    <property type="nucleotide sequence ID" value="NZ_FQZS01000013.1"/>
</dbReference>